<keyword evidence="7" id="KW-1185">Reference proteome</keyword>
<evidence type="ECO:0000259" key="5">
    <source>
        <dbReference type="PROSITE" id="PS50931"/>
    </source>
</evidence>
<keyword evidence="2" id="KW-0805">Transcription regulation</keyword>
<dbReference type="InterPro" id="IPR036390">
    <property type="entry name" value="WH_DNA-bd_sf"/>
</dbReference>
<name>A0ABT2TK16_9FIRM</name>
<dbReference type="Proteomes" id="UP001652442">
    <property type="component" value="Unassembled WGS sequence"/>
</dbReference>
<dbReference type="PANTHER" id="PTHR30346">
    <property type="entry name" value="TRANSCRIPTIONAL DUAL REGULATOR HCAR-RELATED"/>
    <property type="match status" value="1"/>
</dbReference>
<dbReference type="SUPFAM" id="SSF53850">
    <property type="entry name" value="Periplasmic binding protein-like II"/>
    <property type="match status" value="1"/>
</dbReference>
<dbReference type="Gene3D" id="3.40.190.10">
    <property type="entry name" value="Periplasmic binding protein-like II"/>
    <property type="match status" value="2"/>
</dbReference>
<dbReference type="InterPro" id="IPR036388">
    <property type="entry name" value="WH-like_DNA-bd_sf"/>
</dbReference>
<dbReference type="InterPro" id="IPR000847">
    <property type="entry name" value="LysR_HTH_N"/>
</dbReference>
<sequence>MNTIQLKYFLSAAKHLSFSETAKEFYMTQPAISHQISELEQELGTRLFERTARGVILTKSGIQFLEDAKGFLDLETASKNRIRSLSASDSCHLKIGYLASPCKYFLPEVIHQFRRAYPQVDIELIRMDALEIVDSIDQKQYDIYFSLMEDIKRRPDYQNRKIHEDNYSLVCRSDHPCLHNFKIDYTKIATEPFLMFEPDKAAFMSRQICQVCKDLNFTPRIAHTYRSMEEVLFAVESGLGITILPYKIKDYVKASLVYVPLDSSHTACSIGAAWLEQEGQPAVSWFMNILNQHLIRLATQD</sequence>
<feature type="domain" description="HTH lysR-type" evidence="5">
    <location>
        <begin position="1"/>
        <end position="58"/>
    </location>
</feature>
<organism evidence="6 7">
    <name type="scientific">Brotonthovivens ammoniilytica</name>
    <dbReference type="NCBI Taxonomy" id="2981725"/>
    <lineage>
        <taxon>Bacteria</taxon>
        <taxon>Bacillati</taxon>
        <taxon>Bacillota</taxon>
        <taxon>Clostridia</taxon>
        <taxon>Lachnospirales</taxon>
        <taxon>Lachnospiraceae</taxon>
        <taxon>Brotonthovivens</taxon>
    </lineage>
</organism>
<dbReference type="InterPro" id="IPR005119">
    <property type="entry name" value="LysR_subst-bd"/>
</dbReference>
<dbReference type="PROSITE" id="PS50931">
    <property type="entry name" value="HTH_LYSR"/>
    <property type="match status" value="1"/>
</dbReference>
<dbReference type="Pfam" id="PF00126">
    <property type="entry name" value="HTH_1"/>
    <property type="match status" value="1"/>
</dbReference>
<evidence type="ECO:0000256" key="1">
    <source>
        <dbReference type="ARBA" id="ARBA00009437"/>
    </source>
</evidence>
<evidence type="ECO:0000256" key="3">
    <source>
        <dbReference type="ARBA" id="ARBA00023125"/>
    </source>
</evidence>
<dbReference type="SUPFAM" id="SSF46785">
    <property type="entry name" value="Winged helix' DNA-binding domain"/>
    <property type="match status" value="1"/>
</dbReference>
<keyword evidence="4" id="KW-0804">Transcription</keyword>
<evidence type="ECO:0000313" key="6">
    <source>
        <dbReference type="EMBL" id="MCU6762447.1"/>
    </source>
</evidence>
<evidence type="ECO:0000256" key="2">
    <source>
        <dbReference type="ARBA" id="ARBA00023015"/>
    </source>
</evidence>
<comment type="caution">
    <text evidence="6">The sequence shown here is derived from an EMBL/GenBank/DDBJ whole genome shotgun (WGS) entry which is preliminary data.</text>
</comment>
<dbReference type="PANTHER" id="PTHR30346:SF0">
    <property type="entry name" value="HCA OPERON TRANSCRIPTIONAL ACTIVATOR HCAR"/>
    <property type="match status" value="1"/>
</dbReference>
<dbReference type="Pfam" id="PF03466">
    <property type="entry name" value="LysR_substrate"/>
    <property type="match status" value="1"/>
</dbReference>
<reference evidence="6 7" key="1">
    <citation type="journal article" date="2021" name="ISME Commun">
        <title>Automated analysis of genomic sequences facilitates high-throughput and comprehensive description of bacteria.</title>
        <authorList>
            <person name="Hitch T.C.A."/>
        </authorList>
    </citation>
    <scope>NUCLEOTIDE SEQUENCE [LARGE SCALE GENOMIC DNA]</scope>
    <source>
        <strain evidence="6 7">Sanger_109</strain>
    </source>
</reference>
<dbReference type="CDD" id="cd08414">
    <property type="entry name" value="PBP2_LTTR_aromatics_like"/>
    <property type="match status" value="1"/>
</dbReference>
<proteinExistence type="inferred from homology"/>
<dbReference type="RefSeq" id="WP_262591075.1">
    <property type="nucleotide sequence ID" value="NZ_JAOQJQ010000003.1"/>
</dbReference>
<comment type="similarity">
    <text evidence="1">Belongs to the LysR transcriptional regulatory family.</text>
</comment>
<gene>
    <name evidence="6" type="ORF">OCV88_08885</name>
</gene>
<evidence type="ECO:0000256" key="4">
    <source>
        <dbReference type="ARBA" id="ARBA00023163"/>
    </source>
</evidence>
<keyword evidence="3" id="KW-0238">DNA-binding</keyword>
<accession>A0ABT2TK16</accession>
<dbReference type="EMBL" id="JAOQJQ010000003">
    <property type="protein sequence ID" value="MCU6762447.1"/>
    <property type="molecule type" value="Genomic_DNA"/>
</dbReference>
<dbReference type="PRINTS" id="PR00039">
    <property type="entry name" value="HTHLYSR"/>
</dbReference>
<protein>
    <submittedName>
        <fullName evidence="6">LysR family transcriptional regulator</fullName>
    </submittedName>
</protein>
<evidence type="ECO:0000313" key="7">
    <source>
        <dbReference type="Proteomes" id="UP001652442"/>
    </source>
</evidence>
<dbReference type="Gene3D" id="1.10.10.10">
    <property type="entry name" value="Winged helix-like DNA-binding domain superfamily/Winged helix DNA-binding domain"/>
    <property type="match status" value="1"/>
</dbReference>